<dbReference type="PANTHER" id="PTHR23416:SF23">
    <property type="entry name" value="ACETYLTRANSFERASE C18B11.09C-RELATED"/>
    <property type="match status" value="1"/>
</dbReference>
<reference evidence="4" key="1">
    <citation type="submission" date="2016-10" db="EMBL/GenBank/DDBJ databases">
        <authorList>
            <person name="Varghese N."/>
            <person name="Submissions S."/>
        </authorList>
    </citation>
    <scope>NUCLEOTIDE SEQUENCE [LARGE SCALE GENOMIC DNA]</scope>
    <source>
        <strain evidence="4">DSM 17298</strain>
    </source>
</reference>
<evidence type="ECO:0000256" key="2">
    <source>
        <dbReference type="ARBA" id="ARBA00022679"/>
    </source>
</evidence>
<name>A0A1H5SCK9_9BACT</name>
<gene>
    <name evidence="3" type="ORF">SAMN03080598_00387</name>
</gene>
<evidence type="ECO:0000313" key="4">
    <source>
        <dbReference type="Proteomes" id="UP000236736"/>
    </source>
</evidence>
<dbReference type="STRING" id="1120964.GCA_001313265_04764"/>
<dbReference type="SUPFAM" id="SSF51161">
    <property type="entry name" value="Trimeric LpxA-like enzymes"/>
    <property type="match status" value="1"/>
</dbReference>
<comment type="similarity">
    <text evidence="1">Belongs to the transferase hexapeptide repeat family.</text>
</comment>
<dbReference type="Proteomes" id="UP000236736">
    <property type="component" value="Unassembled WGS sequence"/>
</dbReference>
<dbReference type="OrthoDB" id="9814490at2"/>
<keyword evidence="2 3" id="KW-0808">Transferase</keyword>
<dbReference type="EMBL" id="FNVR01000001">
    <property type="protein sequence ID" value="SEF48265.1"/>
    <property type="molecule type" value="Genomic_DNA"/>
</dbReference>
<evidence type="ECO:0000313" key="3">
    <source>
        <dbReference type="EMBL" id="SEF48265.1"/>
    </source>
</evidence>
<keyword evidence="4" id="KW-1185">Reference proteome</keyword>
<dbReference type="InterPro" id="IPR011004">
    <property type="entry name" value="Trimer_LpxA-like_sf"/>
</dbReference>
<dbReference type="Gene3D" id="2.160.10.10">
    <property type="entry name" value="Hexapeptide repeat proteins"/>
    <property type="match status" value="1"/>
</dbReference>
<protein>
    <submittedName>
        <fullName evidence="3">Putative colanic acid biosynthesis acetyltransferase WcaF</fullName>
    </submittedName>
</protein>
<dbReference type="PANTHER" id="PTHR23416">
    <property type="entry name" value="SIALIC ACID SYNTHASE-RELATED"/>
    <property type="match status" value="1"/>
</dbReference>
<sequence>MSLDIQKNRNVKKYSFQEQVLRVFWILGKLAFRLSPRFLFGYRRFILRLFGAKVGNQVNIYASATIYFPWNLKIGDFSAIGENALIYNLGPVEIGKNVTISHLAQICAGTHEYSDPTMPLIKPKIMIEDNVWVCTQAFIGPGVKVAEGSVIGACAVLTKDSEAYKVYAGNPAKLIKDRVINR</sequence>
<proteinExistence type="inferred from homology"/>
<dbReference type="InterPro" id="IPR001451">
    <property type="entry name" value="Hexapep"/>
</dbReference>
<dbReference type="GO" id="GO:0005829">
    <property type="term" value="C:cytosol"/>
    <property type="evidence" value="ECO:0007669"/>
    <property type="project" value="TreeGrafter"/>
</dbReference>
<dbReference type="CDD" id="cd05825">
    <property type="entry name" value="LbH_wcaF_like"/>
    <property type="match status" value="1"/>
</dbReference>
<evidence type="ECO:0000256" key="1">
    <source>
        <dbReference type="ARBA" id="ARBA00007274"/>
    </source>
</evidence>
<dbReference type="AlphaFoldDB" id="A0A1H5SCK9"/>
<dbReference type="InterPro" id="IPR051159">
    <property type="entry name" value="Hexapeptide_acetyltransf"/>
</dbReference>
<dbReference type="GO" id="GO:0008374">
    <property type="term" value="F:O-acyltransferase activity"/>
    <property type="evidence" value="ECO:0007669"/>
    <property type="project" value="TreeGrafter"/>
</dbReference>
<accession>A0A1H5SCK9</accession>
<dbReference type="RefSeq" id="WP_103923088.1">
    <property type="nucleotide sequence ID" value="NZ_FNVR01000001.1"/>
</dbReference>
<organism evidence="3 4">
    <name type="scientific">Algoriphagus boritolerans DSM 17298 = JCM 18970</name>
    <dbReference type="NCBI Taxonomy" id="1120964"/>
    <lineage>
        <taxon>Bacteria</taxon>
        <taxon>Pseudomonadati</taxon>
        <taxon>Bacteroidota</taxon>
        <taxon>Cytophagia</taxon>
        <taxon>Cytophagales</taxon>
        <taxon>Cyclobacteriaceae</taxon>
        <taxon>Algoriphagus</taxon>
    </lineage>
</organism>
<dbReference type="Pfam" id="PF00132">
    <property type="entry name" value="Hexapep"/>
    <property type="match status" value="1"/>
</dbReference>